<proteinExistence type="predicted"/>
<accession>A0A0W0Z4V0</accession>
<dbReference type="GO" id="GO:1990281">
    <property type="term" value="C:efflux pump complex"/>
    <property type="evidence" value="ECO:0007669"/>
    <property type="project" value="TreeGrafter"/>
</dbReference>
<dbReference type="EMBL" id="LNYW01000019">
    <property type="protein sequence ID" value="KTD64168.1"/>
    <property type="molecule type" value="Genomic_DNA"/>
</dbReference>
<sequence>MNSYLKIIGTMLLALTLASCGGSKEQQKATNLNTFEVKPQAFHKTLHFTGTIQPLRESTLTSPMEAVVETMHFHYGQMVKKGDIVLTLNSTELQKQYNDILTDYLKAKDSYSIAKAKFVGTQELWDAGLLSKNNFLSEKSGVDTARVTLMQATRKLTELLEKMDENNAQNFSTLSLSDFEKVRKILTSNHNLIHLKAPSDGVMLYPPKSGDDKTTRVTVGSSVKSGQVIALIGDLKGISVEIDVPEIDIDKIHPGMEATISGVAFGKHQLKGKLVAVNAQASNTSNGGLPSFTAVVEVSSLTEEQQPWIKVGMSAAIELNVDSDNQLLVPIAAVKREKGNSVVRLQLAQGSIEKRIITTGPAQADSVVIETGLKEGDVVVYD</sequence>
<dbReference type="Gene3D" id="2.40.50.100">
    <property type="match status" value="1"/>
</dbReference>
<evidence type="ECO:0000259" key="3">
    <source>
        <dbReference type="Pfam" id="PF25967"/>
    </source>
</evidence>
<evidence type="ECO:0000256" key="1">
    <source>
        <dbReference type="SAM" id="Coils"/>
    </source>
</evidence>
<protein>
    <submittedName>
        <fullName evidence="4">Membrane-fusion protein AcrA</fullName>
    </submittedName>
</protein>
<feature type="domain" description="Multidrug resistance protein MdtA-like C-terminal permuted SH3" evidence="3">
    <location>
        <begin position="325"/>
        <end position="381"/>
    </location>
</feature>
<dbReference type="AlphaFoldDB" id="A0A0W0Z4V0"/>
<dbReference type="GO" id="GO:0015562">
    <property type="term" value="F:efflux transmembrane transporter activity"/>
    <property type="evidence" value="ECO:0007669"/>
    <property type="project" value="TreeGrafter"/>
</dbReference>
<dbReference type="OrthoDB" id="5648883at2"/>
<evidence type="ECO:0000313" key="5">
    <source>
        <dbReference type="Proteomes" id="UP000054600"/>
    </source>
</evidence>
<dbReference type="PROSITE" id="PS51257">
    <property type="entry name" value="PROKAR_LIPOPROTEIN"/>
    <property type="match status" value="1"/>
</dbReference>
<dbReference type="STRING" id="1122169.Lsha_0599"/>
<dbReference type="SUPFAM" id="SSF111369">
    <property type="entry name" value="HlyD-like secretion proteins"/>
    <property type="match status" value="1"/>
</dbReference>
<dbReference type="Pfam" id="PF25967">
    <property type="entry name" value="RND-MFP_C"/>
    <property type="match status" value="1"/>
</dbReference>
<dbReference type="eggNOG" id="COG0845">
    <property type="taxonomic scope" value="Bacteria"/>
</dbReference>
<keyword evidence="1" id="KW-0175">Coiled coil</keyword>
<dbReference type="Gene3D" id="2.40.30.170">
    <property type="match status" value="1"/>
</dbReference>
<dbReference type="Proteomes" id="UP000054600">
    <property type="component" value="Unassembled WGS sequence"/>
</dbReference>
<evidence type="ECO:0000313" key="4">
    <source>
        <dbReference type="EMBL" id="KTD64168.1"/>
    </source>
</evidence>
<feature type="coiled-coil region" evidence="1">
    <location>
        <begin position="142"/>
        <end position="169"/>
    </location>
</feature>
<dbReference type="Gene3D" id="2.40.420.20">
    <property type="match status" value="1"/>
</dbReference>
<dbReference type="InterPro" id="IPR058627">
    <property type="entry name" value="MdtA-like_C"/>
</dbReference>
<dbReference type="PANTHER" id="PTHR30469">
    <property type="entry name" value="MULTIDRUG RESISTANCE PROTEIN MDTA"/>
    <property type="match status" value="1"/>
</dbReference>
<evidence type="ECO:0000256" key="2">
    <source>
        <dbReference type="SAM" id="SignalP"/>
    </source>
</evidence>
<organism evidence="4 5">
    <name type="scientific">Legionella shakespearei DSM 23087</name>
    <dbReference type="NCBI Taxonomy" id="1122169"/>
    <lineage>
        <taxon>Bacteria</taxon>
        <taxon>Pseudomonadati</taxon>
        <taxon>Pseudomonadota</taxon>
        <taxon>Gammaproteobacteria</taxon>
        <taxon>Legionellales</taxon>
        <taxon>Legionellaceae</taxon>
        <taxon>Legionella</taxon>
    </lineage>
</organism>
<dbReference type="RefSeq" id="WP_018578382.1">
    <property type="nucleotide sequence ID" value="NZ_KB892434.1"/>
</dbReference>
<feature type="chain" id="PRO_5006918277" evidence="2">
    <location>
        <begin position="22"/>
        <end position="382"/>
    </location>
</feature>
<feature type="signal peptide" evidence="2">
    <location>
        <begin position="1"/>
        <end position="21"/>
    </location>
</feature>
<dbReference type="PATRIC" id="fig|1122169.6.peg.689"/>
<keyword evidence="5" id="KW-1185">Reference proteome</keyword>
<gene>
    <name evidence="4" type="ORF">Lsha_0599</name>
</gene>
<keyword evidence="2" id="KW-0732">Signal</keyword>
<name>A0A0W0Z4V0_9GAMM</name>
<reference evidence="4 5" key="1">
    <citation type="submission" date="2015-11" db="EMBL/GenBank/DDBJ databases">
        <title>Genomic analysis of 38 Legionella species identifies large and diverse effector repertoires.</title>
        <authorList>
            <person name="Burstein D."/>
            <person name="Amaro F."/>
            <person name="Zusman T."/>
            <person name="Lifshitz Z."/>
            <person name="Cohen O."/>
            <person name="Gilbert J.A."/>
            <person name="Pupko T."/>
            <person name="Shuman H.A."/>
            <person name="Segal G."/>
        </authorList>
    </citation>
    <scope>NUCLEOTIDE SEQUENCE [LARGE SCALE GENOMIC DNA]</scope>
    <source>
        <strain evidence="4 5">ATCC 49655</strain>
    </source>
</reference>
<comment type="caution">
    <text evidence="4">The sequence shown here is derived from an EMBL/GenBank/DDBJ whole genome shotgun (WGS) entry which is preliminary data.</text>
</comment>
<dbReference type="Gene3D" id="1.10.287.470">
    <property type="entry name" value="Helix hairpin bin"/>
    <property type="match status" value="1"/>
</dbReference>